<comment type="caution">
    <text evidence="6">The sequence shown here is derived from an EMBL/GenBank/DDBJ whole genome shotgun (WGS) entry which is preliminary data.</text>
</comment>
<dbReference type="GO" id="GO:0110001">
    <property type="term" value="C:toxin-antitoxin complex"/>
    <property type="evidence" value="ECO:0007669"/>
    <property type="project" value="InterPro"/>
</dbReference>
<dbReference type="PANTHER" id="PTHR33397">
    <property type="entry name" value="UPF0331 PROTEIN YUTE"/>
    <property type="match status" value="1"/>
</dbReference>
<accession>A0A848D2Q0</accession>
<dbReference type="InterPro" id="IPR008201">
    <property type="entry name" value="HepT-like"/>
</dbReference>
<dbReference type="GO" id="GO:0016787">
    <property type="term" value="F:hydrolase activity"/>
    <property type="evidence" value="ECO:0007669"/>
    <property type="project" value="UniProtKB-KW"/>
</dbReference>
<evidence type="ECO:0000313" key="6">
    <source>
        <dbReference type="EMBL" id="NMG82599.1"/>
    </source>
</evidence>
<dbReference type="GO" id="GO:0004540">
    <property type="term" value="F:RNA nuclease activity"/>
    <property type="evidence" value="ECO:0007669"/>
    <property type="project" value="InterPro"/>
</dbReference>
<dbReference type="EMBL" id="WNEG01000008">
    <property type="protein sequence ID" value="NMG82599.1"/>
    <property type="molecule type" value="Genomic_DNA"/>
</dbReference>
<evidence type="ECO:0000256" key="5">
    <source>
        <dbReference type="ARBA" id="ARBA00024207"/>
    </source>
</evidence>
<evidence type="ECO:0000256" key="3">
    <source>
        <dbReference type="ARBA" id="ARBA00022722"/>
    </source>
</evidence>
<dbReference type="AlphaFoldDB" id="A0A848D2Q0"/>
<gene>
    <name evidence="6" type="ORF">GIS02_00105</name>
</gene>
<evidence type="ECO:0000256" key="4">
    <source>
        <dbReference type="ARBA" id="ARBA00022801"/>
    </source>
</evidence>
<comment type="similarity">
    <text evidence="5">Belongs to the HepT RNase toxin family.</text>
</comment>
<dbReference type="Pfam" id="PF01934">
    <property type="entry name" value="HepT-like"/>
    <property type="match status" value="1"/>
</dbReference>
<keyword evidence="1" id="KW-0597">Phosphoprotein</keyword>
<name>A0A848D2Q0_9EURY</name>
<evidence type="ECO:0000313" key="7">
    <source>
        <dbReference type="Proteomes" id="UP000606580"/>
    </source>
</evidence>
<protein>
    <submittedName>
        <fullName evidence="6">DUF86 domain-containing protein</fullName>
    </submittedName>
</protein>
<dbReference type="NCBIfam" id="NF047751">
    <property type="entry name" value="HepT_toxin"/>
    <property type="match status" value="1"/>
</dbReference>
<evidence type="ECO:0000256" key="2">
    <source>
        <dbReference type="ARBA" id="ARBA00022649"/>
    </source>
</evidence>
<reference evidence="6" key="1">
    <citation type="journal article" date="2020" name="MBio">
        <title>'Candidatus Ethanoperedens,' a Thermophilic Genus of Archaea Mediating the Anaerobic Oxidation of Ethane.</title>
        <authorList>
            <person name="Hahn C.J."/>
            <person name="Laso-Perez R."/>
            <person name="Vulcano F."/>
            <person name="Vaziourakis K.M."/>
            <person name="Stokke R."/>
            <person name="Steen I.H."/>
            <person name="Teske A."/>
            <person name="Boetius A."/>
            <person name="Liebeke M."/>
            <person name="Amann R."/>
            <person name="Knittel K."/>
            <person name="Wegener G."/>
        </authorList>
    </citation>
    <scope>NUCLEOTIDE SEQUENCE</scope>
    <source>
        <strain evidence="6">GoM-Arc1-LC-WB58</strain>
    </source>
</reference>
<evidence type="ECO:0000256" key="1">
    <source>
        <dbReference type="ARBA" id="ARBA00022553"/>
    </source>
</evidence>
<dbReference type="Proteomes" id="UP000606580">
    <property type="component" value="Unassembled WGS sequence"/>
</dbReference>
<keyword evidence="3" id="KW-0540">Nuclease</keyword>
<dbReference type="InterPro" id="IPR037038">
    <property type="entry name" value="HepT-like_sf"/>
</dbReference>
<keyword evidence="2" id="KW-1277">Toxin-antitoxin system</keyword>
<sequence>MKIDQDVIEAKLDIIERNLAFLDEFKGMDYEEFCGSYKNVQSAKYSLLELIECCIGMASHIIAVRGMGRAEEYREMFYLLGERGVIEKALAERLGDMAGFRNLLVHRYGDVDNTIVLEMIGSELEDVVEFERAVVQFMEYEAGR</sequence>
<dbReference type="InterPro" id="IPR052379">
    <property type="entry name" value="Type_VII_TA_RNase"/>
</dbReference>
<organism evidence="6 7">
    <name type="scientific">Candidatus Ethanoperedens thermophilum</name>
    <dbReference type="NCBI Taxonomy" id="2766897"/>
    <lineage>
        <taxon>Archaea</taxon>
        <taxon>Methanobacteriati</taxon>
        <taxon>Methanobacteriota</taxon>
        <taxon>Stenosarchaea group</taxon>
        <taxon>Methanomicrobia</taxon>
        <taxon>Methanosarcinales</taxon>
        <taxon>Methanosarcinales incertae sedis</taxon>
        <taxon>GOM Arc I cluster</taxon>
        <taxon>Candidatus Ethanoperedens</taxon>
    </lineage>
</organism>
<keyword evidence="4" id="KW-0378">Hydrolase</keyword>
<proteinExistence type="inferred from homology"/>
<dbReference type="Gene3D" id="1.20.120.580">
    <property type="entry name" value="bsu32300-like"/>
    <property type="match status" value="1"/>
</dbReference>
<dbReference type="PANTHER" id="PTHR33397:SF5">
    <property type="entry name" value="RNASE YUTE-RELATED"/>
    <property type="match status" value="1"/>
</dbReference>